<feature type="domain" description="Amine oxidase" evidence="4">
    <location>
        <begin position="16"/>
        <end position="389"/>
    </location>
</feature>
<accession>A0A934MEU2</accession>
<keyword evidence="6" id="KW-1185">Reference proteome</keyword>
<evidence type="ECO:0000256" key="3">
    <source>
        <dbReference type="ARBA" id="ARBA00040298"/>
    </source>
</evidence>
<dbReference type="Proteomes" id="UP000609531">
    <property type="component" value="Unassembled WGS sequence"/>
</dbReference>
<comment type="caution">
    <text evidence="5">The sequence shown here is derived from an EMBL/GenBank/DDBJ whole genome shotgun (WGS) entry which is preliminary data.</text>
</comment>
<dbReference type="GO" id="GO:0016491">
    <property type="term" value="F:oxidoreductase activity"/>
    <property type="evidence" value="ECO:0007669"/>
    <property type="project" value="InterPro"/>
</dbReference>
<dbReference type="PANTHER" id="PTHR10668">
    <property type="entry name" value="PHYTOENE DEHYDROGENASE"/>
    <property type="match status" value="1"/>
</dbReference>
<proteinExistence type="predicted"/>
<comment type="function">
    <text evidence="1">Probable oxidoreductase that may play a role as regulator of mitochondrial function.</text>
</comment>
<dbReference type="Gene3D" id="3.50.50.60">
    <property type="entry name" value="FAD/NAD(P)-binding domain"/>
    <property type="match status" value="2"/>
</dbReference>
<organism evidence="5 6">
    <name type="scientific">Acuticoccus mangrovi</name>
    <dbReference type="NCBI Taxonomy" id="2796142"/>
    <lineage>
        <taxon>Bacteria</taxon>
        <taxon>Pseudomonadati</taxon>
        <taxon>Pseudomonadota</taxon>
        <taxon>Alphaproteobacteria</taxon>
        <taxon>Hyphomicrobiales</taxon>
        <taxon>Amorphaceae</taxon>
        <taxon>Acuticoccus</taxon>
    </lineage>
</organism>
<dbReference type="InterPro" id="IPR036188">
    <property type="entry name" value="FAD/NAD-bd_sf"/>
</dbReference>
<dbReference type="Pfam" id="PF01593">
    <property type="entry name" value="Amino_oxidase"/>
    <property type="match status" value="1"/>
</dbReference>
<dbReference type="EMBL" id="JAEKJA010000021">
    <property type="protein sequence ID" value="MBJ3777927.1"/>
    <property type="molecule type" value="Genomic_DNA"/>
</dbReference>
<name>A0A934MEU2_9HYPH</name>
<evidence type="ECO:0000313" key="5">
    <source>
        <dbReference type="EMBL" id="MBJ3777927.1"/>
    </source>
</evidence>
<dbReference type="SUPFAM" id="SSF51905">
    <property type="entry name" value="FAD/NAD(P)-binding domain"/>
    <property type="match status" value="1"/>
</dbReference>
<evidence type="ECO:0000259" key="4">
    <source>
        <dbReference type="Pfam" id="PF01593"/>
    </source>
</evidence>
<dbReference type="RefSeq" id="WP_198883829.1">
    <property type="nucleotide sequence ID" value="NZ_JAEKJA010000021.1"/>
</dbReference>
<evidence type="ECO:0000256" key="2">
    <source>
        <dbReference type="ARBA" id="ARBA00038825"/>
    </source>
</evidence>
<gene>
    <name evidence="5" type="ORF">JCR33_19655</name>
</gene>
<dbReference type="PANTHER" id="PTHR10668:SF105">
    <property type="entry name" value="DEHYDROGENASE-RELATED"/>
    <property type="match status" value="1"/>
</dbReference>
<evidence type="ECO:0000256" key="1">
    <source>
        <dbReference type="ARBA" id="ARBA00037217"/>
    </source>
</evidence>
<evidence type="ECO:0000313" key="6">
    <source>
        <dbReference type="Proteomes" id="UP000609531"/>
    </source>
</evidence>
<protein>
    <recommendedName>
        <fullName evidence="3">Pyridine nucleotide-disulfide oxidoreductase domain-containing protein 2</fullName>
    </recommendedName>
</protein>
<comment type="subunit">
    <text evidence="2">Interacts with COX5B; this interaction may contribute to localize PYROXD2 to the inner face of the inner mitochondrial membrane.</text>
</comment>
<sequence>MNAYHHIIVGAGINALVCAAMLSRKRRVLVLEREAVAGGTMRTATLAEGFTYDPLATTFVLFMASPAYAALGEALAAEGLTFAKTAHPTGVLMVDGRALALSSDRAANIAAFDALAAGDGVRHGAEMAGIERDADLIFGLFNNRLWSAATLKRLAREAMKRGPRGFAAFFGEALVTNRRRLEHDYGSDLVAALSAPWPLHAGLTPEQPFSGKMAEVMMFALEAIGAPVAVGGAARVAEALVRVIEARGGTVRTGAEVAAVTEAGGRASGVRLATGETIAAPSVICSVTPGQLYGRLLAGWSLPEGVTRDVRRYHRGRADMQLHYALKRPIAWPDASLADVQLVHLCDGVDAVSKASNEAERGMLPERPTVCVGQPTAADPSRAPAGQAVVWIQLPDCPRVLKGDAAGTIETPADGRWTEAVREAYADRVEAMIAAHDPGFRDQVVARRALSPVDIEAMNVNLEGGDPYGGWCGLDQFFLFRPFANQVNHRTPAKGVSMIGASTHPGPGLGGMSGYLAAEALT</sequence>
<dbReference type="InterPro" id="IPR002937">
    <property type="entry name" value="Amino_oxidase"/>
</dbReference>
<reference evidence="5" key="1">
    <citation type="submission" date="2020-12" db="EMBL/GenBank/DDBJ databases">
        <title>Bacterial taxonomy.</title>
        <authorList>
            <person name="Pan X."/>
        </authorList>
    </citation>
    <scope>NUCLEOTIDE SEQUENCE</scope>
    <source>
        <strain evidence="5">B2012</strain>
    </source>
</reference>
<dbReference type="AlphaFoldDB" id="A0A934MEU2"/>